<dbReference type="PANTHER" id="PTHR30582">
    <property type="entry name" value="L,D-TRANSPEPTIDASE"/>
    <property type="match status" value="1"/>
</dbReference>
<accession>A0A8E3B2L7</accession>
<evidence type="ECO:0000313" key="11">
    <source>
        <dbReference type="EMBL" id="PWJ88679.1"/>
    </source>
</evidence>
<proteinExistence type="inferred from homology"/>
<dbReference type="GO" id="GO:0005576">
    <property type="term" value="C:extracellular region"/>
    <property type="evidence" value="ECO:0007669"/>
    <property type="project" value="TreeGrafter"/>
</dbReference>
<evidence type="ECO:0000256" key="6">
    <source>
        <dbReference type="ARBA" id="ARBA00022960"/>
    </source>
</evidence>
<evidence type="ECO:0000256" key="9">
    <source>
        <dbReference type="PROSITE-ProRule" id="PRU01373"/>
    </source>
</evidence>
<keyword evidence="3" id="KW-0328">Glycosyltransferase</keyword>
<dbReference type="GO" id="GO:0018104">
    <property type="term" value="P:peptidoglycan-protein cross-linking"/>
    <property type="evidence" value="ECO:0007669"/>
    <property type="project" value="TreeGrafter"/>
</dbReference>
<comment type="pathway">
    <text evidence="1 9">Cell wall biogenesis; peptidoglycan biosynthesis.</text>
</comment>
<evidence type="ECO:0000256" key="8">
    <source>
        <dbReference type="ARBA" id="ARBA00023316"/>
    </source>
</evidence>
<keyword evidence="7 9" id="KW-0573">Peptidoglycan synthesis</keyword>
<dbReference type="GeneID" id="61054758"/>
<keyword evidence="6 9" id="KW-0133">Cell shape</keyword>
<dbReference type="GO" id="GO:0071555">
    <property type="term" value="P:cell wall organization"/>
    <property type="evidence" value="ECO:0007669"/>
    <property type="project" value="UniProtKB-UniRule"/>
</dbReference>
<dbReference type="InterPro" id="IPR050979">
    <property type="entry name" value="LD-transpeptidase"/>
</dbReference>
<dbReference type="GO" id="GO:0071972">
    <property type="term" value="F:peptidoglycan L,D-transpeptidase activity"/>
    <property type="evidence" value="ECO:0007669"/>
    <property type="project" value="TreeGrafter"/>
</dbReference>
<keyword evidence="4" id="KW-0808">Transferase</keyword>
<dbReference type="SUPFAM" id="SSF141523">
    <property type="entry name" value="L,D-transpeptidase catalytic domain-like"/>
    <property type="match status" value="1"/>
</dbReference>
<evidence type="ECO:0000259" key="10">
    <source>
        <dbReference type="PROSITE" id="PS52029"/>
    </source>
</evidence>
<dbReference type="UniPathway" id="UPA00219"/>
<comment type="caution">
    <text evidence="11">The sequence shown here is derived from an EMBL/GenBank/DDBJ whole genome shotgun (WGS) entry which is preliminary data.</text>
</comment>
<dbReference type="GO" id="GO:0016757">
    <property type="term" value="F:glycosyltransferase activity"/>
    <property type="evidence" value="ECO:0007669"/>
    <property type="project" value="UniProtKB-KW"/>
</dbReference>
<feature type="domain" description="L,D-TPase catalytic" evidence="10">
    <location>
        <begin position="68"/>
        <end position="201"/>
    </location>
</feature>
<dbReference type="InterPro" id="IPR038063">
    <property type="entry name" value="Transpep_catalytic_dom"/>
</dbReference>
<dbReference type="PROSITE" id="PS52029">
    <property type="entry name" value="LD_TPASE"/>
    <property type="match status" value="1"/>
</dbReference>
<dbReference type="RefSeq" id="WP_109670121.1">
    <property type="nucleotide sequence ID" value="NZ_QGGH01000010.1"/>
</dbReference>
<evidence type="ECO:0000256" key="2">
    <source>
        <dbReference type="ARBA" id="ARBA00005992"/>
    </source>
</evidence>
<keyword evidence="5" id="KW-0378">Hydrolase</keyword>
<dbReference type="EMBL" id="QGGH01000010">
    <property type="protein sequence ID" value="PWJ88679.1"/>
    <property type="molecule type" value="Genomic_DNA"/>
</dbReference>
<name>A0A8E3B2L7_RHILI</name>
<gene>
    <name evidence="11" type="ORF">C8D77_110146</name>
</gene>
<keyword evidence="8 9" id="KW-0961">Cell wall biogenesis/degradation</keyword>
<evidence type="ECO:0000256" key="4">
    <source>
        <dbReference type="ARBA" id="ARBA00022679"/>
    </source>
</evidence>
<evidence type="ECO:0000313" key="12">
    <source>
        <dbReference type="Proteomes" id="UP000245631"/>
    </source>
</evidence>
<reference evidence="11 12" key="1">
    <citation type="submission" date="2018-05" db="EMBL/GenBank/DDBJ databases">
        <title>Genomic Encyclopedia of Type Strains, Phase IV (KMG-IV): sequencing the most valuable type-strain genomes for metagenomic binning, comparative biology and taxonomic classification.</title>
        <authorList>
            <person name="Goeker M."/>
        </authorList>
    </citation>
    <scope>NUCLEOTIDE SEQUENCE [LARGE SCALE GENOMIC DNA]</scope>
    <source>
        <strain evidence="11 12">DSM 2626</strain>
    </source>
</reference>
<dbReference type="AlphaFoldDB" id="A0A8E3B2L7"/>
<organism evidence="11 12">
    <name type="scientific">Rhizobium loti</name>
    <name type="common">Mesorhizobium loti</name>
    <dbReference type="NCBI Taxonomy" id="381"/>
    <lineage>
        <taxon>Bacteria</taxon>
        <taxon>Pseudomonadati</taxon>
        <taxon>Pseudomonadota</taxon>
        <taxon>Alphaproteobacteria</taxon>
        <taxon>Hyphomicrobiales</taxon>
        <taxon>Phyllobacteriaceae</taxon>
        <taxon>Mesorhizobium</taxon>
    </lineage>
</organism>
<dbReference type="Proteomes" id="UP000245631">
    <property type="component" value="Unassembled WGS sequence"/>
</dbReference>
<dbReference type="Gene3D" id="2.40.440.10">
    <property type="entry name" value="L,D-transpeptidase catalytic domain-like"/>
    <property type="match status" value="1"/>
</dbReference>
<dbReference type="GO" id="GO:0008360">
    <property type="term" value="P:regulation of cell shape"/>
    <property type="evidence" value="ECO:0007669"/>
    <property type="project" value="UniProtKB-UniRule"/>
</dbReference>
<evidence type="ECO:0000256" key="3">
    <source>
        <dbReference type="ARBA" id="ARBA00022676"/>
    </source>
</evidence>
<comment type="similarity">
    <text evidence="2">Belongs to the YkuD family.</text>
</comment>
<keyword evidence="11" id="KW-0449">Lipoprotein</keyword>
<evidence type="ECO:0000256" key="1">
    <source>
        <dbReference type="ARBA" id="ARBA00004752"/>
    </source>
</evidence>
<dbReference type="Pfam" id="PF03734">
    <property type="entry name" value="YkuD"/>
    <property type="match status" value="1"/>
</dbReference>
<sequence length="201" mass="21995">MTLPDRYRIARYRIAGRLAGACVLGVALALSVQDFAEARSALSERPPLPAMGPSLRKAVAFATAEQPGTIIIRKDEKALYLVTRQGQALRYQISVGRDGFGWTGVVKVGAKTEWPEWRPPQEMRARQPELPKMVPAGPYNPLGARALYLSRDGRDTLYRIHGTNDPSGVGFDGTSGCFRLTNTDVIDLFKRVAVGAKVVVQ</sequence>
<evidence type="ECO:0000256" key="5">
    <source>
        <dbReference type="ARBA" id="ARBA00022801"/>
    </source>
</evidence>
<feature type="active site" description="Proton donor/acceptor" evidence="9">
    <location>
        <position position="161"/>
    </location>
</feature>
<dbReference type="CDD" id="cd16913">
    <property type="entry name" value="YkuD_like"/>
    <property type="match status" value="1"/>
</dbReference>
<feature type="active site" description="Nucleophile" evidence="9">
    <location>
        <position position="177"/>
    </location>
</feature>
<evidence type="ECO:0000256" key="7">
    <source>
        <dbReference type="ARBA" id="ARBA00022984"/>
    </source>
</evidence>
<dbReference type="InterPro" id="IPR005490">
    <property type="entry name" value="LD_TPept_cat_dom"/>
</dbReference>
<dbReference type="FunFam" id="2.40.440.10:FF:000002">
    <property type="entry name" value="L,D-transpeptidase ErfK/SrfK"/>
    <property type="match status" value="1"/>
</dbReference>
<dbReference type="PANTHER" id="PTHR30582:SF24">
    <property type="entry name" value="L,D-TRANSPEPTIDASE ERFK_SRFK-RELATED"/>
    <property type="match status" value="1"/>
</dbReference>
<protein>
    <submittedName>
        <fullName evidence="11">Lipoprotein-anchoring transpeptidase ErfK/SrfK</fullName>
    </submittedName>
</protein>